<dbReference type="OrthoDB" id="25996at2"/>
<dbReference type="PANTHER" id="PTHR43811:SF19">
    <property type="entry name" value="39 KDA FK506-BINDING NUCLEAR PROTEIN"/>
    <property type="match status" value="1"/>
</dbReference>
<evidence type="ECO:0000259" key="8">
    <source>
        <dbReference type="PROSITE" id="PS50059"/>
    </source>
</evidence>
<feature type="signal peptide" evidence="7">
    <location>
        <begin position="1"/>
        <end position="24"/>
    </location>
</feature>
<feature type="chain" id="PRO_5038533947" description="peptidylprolyl isomerase" evidence="7">
    <location>
        <begin position="25"/>
        <end position="327"/>
    </location>
</feature>
<evidence type="ECO:0000256" key="5">
    <source>
        <dbReference type="ARBA" id="ARBA00023235"/>
    </source>
</evidence>
<evidence type="ECO:0000256" key="2">
    <source>
        <dbReference type="ARBA" id="ARBA00006577"/>
    </source>
</evidence>
<keyword evidence="7" id="KW-0732">Signal</keyword>
<organism evidence="9 10">
    <name type="scientific">Gardnerella vaginalis</name>
    <dbReference type="NCBI Taxonomy" id="2702"/>
    <lineage>
        <taxon>Bacteria</taxon>
        <taxon>Bacillati</taxon>
        <taxon>Actinomycetota</taxon>
        <taxon>Actinomycetes</taxon>
        <taxon>Bifidobacteriales</taxon>
        <taxon>Bifidobacteriaceae</taxon>
        <taxon>Gardnerella</taxon>
    </lineage>
</organism>
<dbReference type="PANTHER" id="PTHR43811">
    <property type="entry name" value="FKBP-TYPE PEPTIDYL-PROLYL CIS-TRANS ISOMERASE FKPA"/>
    <property type="match status" value="1"/>
</dbReference>
<dbReference type="InterPro" id="IPR001179">
    <property type="entry name" value="PPIase_FKBP_dom"/>
</dbReference>
<keyword evidence="4 6" id="KW-0697">Rotamase</keyword>
<comment type="catalytic activity">
    <reaction evidence="1 6">
        <text>[protein]-peptidylproline (omega=180) = [protein]-peptidylproline (omega=0)</text>
        <dbReference type="Rhea" id="RHEA:16237"/>
        <dbReference type="Rhea" id="RHEA-COMP:10747"/>
        <dbReference type="Rhea" id="RHEA-COMP:10748"/>
        <dbReference type="ChEBI" id="CHEBI:83833"/>
        <dbReference type="ChEBI" id="CHEBI:83834"/>
        <dbReference type="EC" id="5.2.1.8"/>
    </reaction>
</comment>
<evidence type="ECO:0000313" key="9">
    <source>
        <dbReference type="EMBL" id="KXA22697.1"/>
    </source>
</evidence>
<evidence type="ECO:0000256" key="3">
    <source>
        <dbReference type="ARBA" id="ARBA00013194"/>
    </source>
</evidence>
<comment type="similarity">
    <text evidence="2">Belongs to the FKBP-type PPIase family.</text>
</comment>
<dbReference type="AlphaFoldDB" id="A0A133P2B6"/>
<reference evidence="9 10" key="1">
    <citation type="submission" date="2016-01" db="EMBL/GenBank/DDBJ databases">
        <authorList>
            <person name="Oliw E.H."/>
        </authorList>
    </citation>
    <scope>NUCLEOTIDE SEQUENCE [LARGE SCALE GENOMIC DNA]</scope>
    <source>
        <strain evidence="9 10">PSS_7772B</strain>
    </source>
</reference>
<dbReference type="Pfam" id="PF00254">
    <property type="entry name" value="FKBP_C"/>
    <property type="match status" value="1"/>
</dbReference>
<evidence type="ECO:0000256" key="7">
    <source>
        <dbReference type="SAM" id="SignalP"/>
    </source>
</evidence>
<dbReference type="PROSITE" id="PS50059">
    <property type="entry name" value="FKBP_PPIASE"/>
    <property type="match status" value="1"/>
</dbReference>
<evidence type="ECO:0000256" key="6">
    <source>
        <dbReference type="PROSITE-ProRule" id="PRU00277"/>
    </source>
</evidence>
<keyword evidence="5 6" id="KW-0413">Isomerase</keyword>
<protein>
    <recommendedName>
        <fullName evidence="3 6">peptidylprolyl isomerase</fullName>
        <ecNumber evidence="3 6">5.2.1.8</ecNumber>
    </recommendedName>
</protein>
<dbReference type="EC" id="5.2.1.8" evidence="3 6"/>
<name>A0A133P2B6_GARVA</name>
<accession>A0A133P2B6</accession>
<dbReference type="PROSITE" id="PS51257">
    <property type="entry name" value="PROKAR_LIPOPROTEIN"/>
    <property type="match status" value="1"/>
</dbReference>
<evidence type="ECO:0000313" key="10">
    <source>
        <dbReference type="Proteomes" id="UP000070687"/>
    </source>
</evidence>
<dbReference type="PATRIC" id="fig|2702.100.peg.234"/>
<feature type="domain" description="PPIase FKBP-type" evidence="8">
    <location>
        <begin position="231"/>
        <end position="327"/>
    </location>
</feature>
<dbReference type="Proteomes" id="UP000070687">
    <property type="component" value="Unassembled WGS sequence"/>
</dbReference>
<evidence type="ECO:0000256" key="4">
    <source>
        <dbReference type="ARBA" id="ARBA00023110"/>
    </source>
</evidence>
<comment type="caution">
    <text evidence="9">The sequence shown here is derived from an EMBL/GenBank/DDBJ whole genome shotgun (WGS) entry which is preliminary data.</text>
</comment>
<dbReference type="SUPFAM" id="SSF54534">
    <property type="entry name" value="FKBP-like"/>
    <property type="match status" value="1"/>
</dbReference>
<dbReference type="EMBL" id="LRQB01000006">
    <property type="protein sequence ID" value="KXA22697.1"/>
    <property type="molecule type" value="Genomic_DNA"/>
</dbReference>
<gene>
    <name evidence="9" type="ORF">HMPREF3208_00249</name>
</gene>
<dbReference type="InterPro" id="IPR046357">
    <property type="entry name" value="PPIase_dom_sf"/>
</dbReference>
<dbReference type="GO" id="GO:0003755">
    <property type="term" value="F:peptidyl-prolyl cis-trans isomerase activity"/>
    <property type="evidence" value="ECO:0007669"/>
    <property type="project" value="UniProtKB-KW"/>
</dbReference>
<evidence type="ECO:0000256" key="1">
    <source>
        <dbReference type="ARBA" id="ARBA00000971"/>
    </source>
</evidence>
<sequence>MQKITIFKQKPLVMRAFAVMSAIALCVGLSSCGNNNNEGAADENAQKVGMQLLKGVSASGELGKKPDVKLQTPLDVKKNTYAILQRGNGDVIQEGDRVCSQGIVLSAKDGKELLNTWKENRTDCSISINKKTTSRPYYALLKGKRINTTIAFGISASGKNPAYVMVLTLVSREKSLTRATGKEVTNIPAQLPKVTRDASGKPSLDLNGYKPNGKLVSQTVIEGTGKKVPENSTVSVHYTGWTLDKDGKLHQFDSSWTRGMPINFSLAGQVISGWTKGLTGKKVGSQVLLVIPPNEGYGSEEKKDAQGNVSIPANSTLYFVVDILYAS</sequence>
<proteinExistence type="inferred from homology"/>
<dbReference type="Gene3D" id="3.10.50.40">
    <property type="match status" value="1"/>
</dbReference>
<dbReference type="RefSeq" id="WP_016636527.1">
    <property type="nucleotide sequence ID" value="NZ_KQ956830.1"/>
</dbReference>